<gene>
    <name evidence="2" type="ORF">ES724_14210</name>
</gene>
<feature type="region of interest" description="Disordered" evidence="1">
    <location>
        <begin position="176"/>
        <end position="199"/>
    </location>
</feature>
<sequence>MRKYFYIAFLFIGFTSCDDGDIIINNFDFDDAQLVSCGKEGKVKVLYIINNDDIFETISLQATSTSFSEISKVLTTNPTIEFDLSSTNRLIYRTYDGTVPSTYFCSDIPPSTPQVNEEFISVGGKVIITTNRNLEGVTDKDGDGVLDAEELDEDTDDDGIMNVDDIDDDGDNVLTKNETANANDDPVVGRFRDTDEDGTPNYLDEDDDGDEVKTKFEVTEAFQDPNVQENANAEGLANYLNPAVTNSFLEVTFVKENKISVKYRSIITIENLQLQSQDGTGEVISFQSYDLGDFNSIPTDLIIAPTPTETDN</sequence>
<accession>A0A5C6ZNN1</accession>
<dbReference type="InterPro" id="IPR018247">
    <property type="entry name" value="EF_Hand_1_Ca_BS"/>
</dbReference>
<comment type="caution">
    <text evidence="2">The sequence shown here is derived from an EMBL/GenBank/DDBJ whole genome shotgun (WGS) entry which is preliminary data.</text>
</comment>
<proteinExistence type="predicted"/>
<evidence type="ECO:0008006" key="4">
    <source>
        <dbReference type="Google" id="ProtNLM"/>
    </source>
</evidence>
<dbReference type="RefSeq" id="WP_146934028.1">
    <property type="nucleotide sequence ID" value="NZ_CBCSHZ010000026.1"/>
</dbReference>
<evidence type="ECO:0000256" key="1">
    <source>
        <dbReference type="SAM" id="MobiDB-lite"/>
    </source>
</evidence>
<dbReference type="EMBL" id="VORY01000023">
    <property type="protein sequence ID" value="TXD92270.1"/>
    <property type="molecule type" value="Genomic_DNA"/>
</dbReference>
<protein>
    <recommendedName>
        <fullName evidence="4">Calcium-binding protein</fullName>
    </recommendedName>
</protein>
<dbReference type="OrthoDB" id="1159446at2"/>
<reference evidence="2 3" key="1">
    <citation type="submission" date="2019-08" db="EMBL/GenBank/DDBJ databases">
        <title>Genome sequence of Gillisia hiemivivida IC154 (type strain).</title>
        <authorList>
            <person name="Bowman J.P."/>
        </authorList>
    </citation>
    <scope>NUCLEOTIDE SEQUENCE [LARGE SCALE GENOMIC DNA]</scope>
    <source>
        <strain evidence="2 3">IC154</strain>
    </source>
</reference>
<keyword evidence="3" id="KW-1185">Reference proteome</keyword>
<evidence type="ECO:0000313" key="3">
    <source>
        <dbReference type="Proteomes" id="UP000321367"/>
    </source>
</evidence>
<name>A0A5C6ZNN1_9FLAO</name>
<organism evidence="2 3">
    <name type="scientific">Gillisia hiemivivida</name>
    <dbReference type="NCBI Taxonomy" id="291190"/>
    <lineage>
        <taxon>Bacteria</taxon>
        <taxon>Pseudomonadati</taxon>
        <taxon>Bacteroidota</taxon>
        <taxon>Flavobacteriia</taxon>
        <taxon>Flavobacteriales</taxon>
        <taxon>Flavobacteriaceae</taxon>
        <taxon>Gillisia</taxon>
    </lineage>
</organism>
<dbReference type="AlphaFoldDB" id="A0A5C6ZNN1"/>
<dbReference type="Proteomes" id="UP000321367">
    <property type="component" value="Unassembled WGS sequence"/>
</dbReference>
<dbReference type="PROSITE" id="PS51257">
    <property type="entry name" value="PROKAR_LIPOPROTEIN"/>
    <property type="match status" value="1"/>
</dbReference>
<evidence type="ECO:0000313" key="2">
    <source>
        <dbReference type="EMBL" id="TXD92270.1"/>
    </source>
</evidence>
<dbReference type="PROSITE" id="PS00018">
    <property type="entry name" value="EF_HAND_1"/>
    <property type="match status" value="1"/>
</dbReference>